<proteinExistence type="predicted"/>
<reference evidence="2" key="1">
    <citation type="submission" date="2018-04" db="EMBL/GenBank/DDBJ databases">
        <authorList>
            <person name="Cornet L."/>
        </authorList>
    </citation>
    <scope>NUCLEOTIDE SEQUENCE [LARGE SCALE GENOMIC DNA]</scope>
</reference>
<evidence type="ECO:0000313" key="2">
    <source>
        <dbReference type="Proteomes" id="UP000249081"/>
    </source>
</evidence>
<sequence>MAVLLAQDLARFAPGYTLVVYTDRPALFAQSANVQPVQHRCRGVLPYNERRFAIWHALTVAPAVMYLDADVRICAPVPADLTFLPGLTARSCGSLQKHLQDLLDKYPHSPKQRHNRAVIEKMAQRVGLDPYSPDLKFINEFLFVVSAHGGRDREFLKVWGDLAVYADTLGLHQHPTYAMALAAAKCSFPIHHSEMAGLDFFDDRIEKIRISQGQSTPTAKAQYFEQQRQIEQPRSRRWQRLIAAGQKKFRLLRRHLWVRWIFRRCPARLVDYPQLQACEGDDSAT</sequence>
<evidence type="ECO:0000313" key="1">
    <source>
        <dbReference type="EMBL" id="PZO36125.1"/>
    </source>
</evidence>
<protein>
    <recommendedName>
        <fullName evidence="3">Glycosyl transferase family 8</fullName>
    </recommendedName>
</protein>
<dbReference type="EMBL" id="QBMN01000149">
    <property type="protein sequence ID" value="PZO36125.1"/>
    <property type="molecule type" value="Genomic_DNA"/>
</dbReference>
<dbReference type="AlphaFoldDB" id="A0A2W4XNG5"/>
<evidence type="ECO:0008006" key="3">
    <source>
        <dbReference type="Google" id="ProtNLM"/>
    </source>
</evidence>
<name>A0A2W4XNG5_9CYAN</name>
<dbReference type="Proteomes" id="UP000249081">
    <property type="component" value="Unassembled WGS sequence"/>
</dbReference>
<reference evidence="1 2" key="2">
    <citation type="submission" date="2018-06" db="EMBL/GenBank/DDBJ databases">
        <title>Metagenomic assembly of (sub)arctic Cyanobacteria and their associated microbiome from non-axenic cultures.</title>
        <authorList>
            <person name="Baurain D."/>
        </authorList>
    </citation>
    <scope>NUCLEOTIDE SEQUENCE [LARGE SCALE GENOMIC DNA]</scope>
    <source>
        <strain evidence="1">ULC041bin1</strain>
    </source>
</reference>
<organism evidence="1 2">
    <name type="scientific">Shackletoniella antarctica</name>
    <dbReference type="NCBI Taxonomy" id="268115"/>
    <lineage>
        <taxon>Bacteria</taxon>
        <taxon>Bacillati</taxon>
        <taxon>Cyanobacteriota</taxon>
        <taxon>Cyanophyceae</taxon>
        <taxon>Oculatellales</taxon>
        <taxon>Oculatellaceae</taxon>
        <taxon>Shackletoniella</taxon>
    </lineage>
</organism>
<accession>A0A2W4XNG5</accession>
<comment type="caution">
    <text evidence="1">The sequence shown here is derived from an EMBL/GenBank/DDBJ whole genome shotgun (WGS) entry which is preliminary data.</text>
</comment>
<gene>
    <name evidence="1" type="ORF">DCF17_17620</name>
</gene>